<sequence>MQTHSSLLSKVAMGVVSAAMVLSAMICGSAHAQSLTPSDELGVDSNQHALRVEQDPAQSSNVLPVQQINTEEAPARAVTEGKWGGCTWTYDSSTRTMHLAHAGACDATVPGKNLLGKDSTAAIRRNVQTIIIDNTITVLYAQSLQSLFKQAHSLQHVQGLGNIDTTQMHTDVVSLQGMCSETQLDGSEFEDFYIDDQLVDVRDLYRGTLATQIDLSHITFWHNITDSSYMLAESDDLHDVVVPWEDAYNLQHATFMFADDTDLYNVKWLLRTPNLTDANSMFRHCTNLRQLDLTKMLPQRLETAQYMFYEDYGLTNLKLGRLALGNISNAENVQYIFGDTGVDSITMPHEAMHRLLAFHGIQPGVLPSSMRTLWRGKLSDCANEKTQNWEQWANEDGSASWEPVTLVRVV</sequence>
<comment type="caution">
    <text evidence="2">The sequence shown here is derived from an EMBL/GenBank/DDBJ whole genome shotgun (WGS) entry which is preliminary data.</text>
</comment>
<dbReference type="Proteomes" id="UP000287609">
    <property type="component" value="Unassembled WGS sequence"/>
</dbReference>
<accession>A0A430FQ70</accession>
<reference evidence="2 3" key="1">
    <citation type="submission" date="2018-09" db="EMBL/GenBank/DDBJ databases">
        <title>Characterization of the phylogenetic diversity of five novel species belonging to the genus Bifidobacterium.</title>
        <authorList>
            <person name="Lugli G.A."/>
            <person name="Duranti S."/>
            <person name="Milani C."/>
        </authorList>
    </citation>
    <scope>NUCLEOTIDE SEQUENCE [LARGE SCALE GENOMIC DNA]</scope>
    <source>
        <strain evidence="2 3">2036B</strain>
    </source>
</reference>
<evidence type="ECO:0000313" key="2">
    <source>
        <dbReference type="EMBL" id="RSX54944.1"/>
    </source>
</evidence>
<evidence type="ECO:0000313" key="3">
    <source>
        <dbReference type="Proteomes" id="UP000287609"/>
    </source>
</evidence>
<feature type="signal peptide" evidence="1">
    <location>
        <begin position="1"/>
        <end position="32"/>
    </location>
</feature>
<dbReference type="AlphaFoldDB" id="A0A430FQ70"/>
<keyword evidence="3" id="KW-1185">Reference proteome</keyword>
<organism evidence="2 3">
    <name type="scientific">Bifidobacterium dolichotidis</name>
    <dbReference type="NCBI Taxonomy" id="2306976"/>
    <lineage>
        <taxon>Bacteria</taxon>
        <taxon>Bacillati</taxon>
        <taxon>Actinomycetota</taxon>
        <taxon>Actinomycetes</taxon>
        <taxon>Bifidobacteriales</taxon>
        <taxon>Bifidobacteriaceae</taxon>
        <taxon>Bifidobacterium</taxon>
    </lineage>
</organism>
<dbReference type="Gene3D" id="3.80.10.10">
    <property type="entry name" value="Ribonuclease Inhibitor"/>
    <property type="match status" value="1"/>
</dbReference>
<dbReference type="InterPro" id="IPR005046">
    <property type="entry name" value="DUF285"/>
</dbReference>
<gene>
    <name evidence="2" type="ORF">D2E26_0998</name>
</gene>
<proteinExistence type="predicted"/>
<dbReference type="RefSeq" id="WP_125963619.1">
    <property type="nucleotide sequence ID" value="NZ_QXGM01000002.1"/>
</dbReference>
<dbReference type="OrthoDB" id="1081070at2"/>
<feature type="chain" id="PRO_5019241133" description="Lipoprotein" evidence="1">
    <location>
        <begin position="33"/>
        <end position="410"/>
    </location>
</feature>
<keyword evidence="1" id="KW-0732">Signal</keyword>
<dbReference type="EMBL" id="QXGM01000002">
    <property type="protein sequence ID" value="RSX54944.1"/>
    <property type="molecule type" value="Genomic_DNA"/>
</dbReference>
<evidence type="ECO:0008006" key="4">
    <source>
        <dbReference type="Google" id="ProtNLM"/>
    </source>
</evidence>
<evidence type="ECO:0000256" key="1">
    <source>
        <dbReference type="SAM" id="SignalP"/>
    </source>
</evidence>
<dbReference type="InterPro" id="IPR032675">
    <property type="entry name" value="LRR_dom_sf"/>
</dbReference>
<name>A0A430FQ70_9BIFI</name>
<dbReference type="Pfam" id="PF03382">
    <property type="entry name" value="DUF285"/>
    <property type="match status" value="1"/>
</dbReference>
<protein>
    <recommendedName>
        <fullName evidence="4">Lipoprotein</fullName>
    </recommendedName>
</protein>